<evidence type="ECO:0000313" key="17">
    <source>
        <dbReference type="Proteomes" id="UP001497457"/>
    </source>
</evidence>
<comment type="pathway">
    <text evidence="2">Protein modification; protein ubiquitination.</text>
</comment>
<keyword evidence="8" id="KW-0862">Zinc</keyword>
<evidence type="ECO:0000313" key="16">
    <source>
        <dbReference type="EMBL" id="CAL4907539.1"/>
    </source>
</evidence>
<dbReference type="SUPFAM" id="SSF57850">
    <property type="entry name" value="RING/U-box"/>
    <property type="match status" value="1"/>
</dbReference>
<dbReference type="Proteomes" id="UP001497457">
    <property type="component" value="Chromosome 12b"/>
</dbReference>
<evidence type="ECO:0000256" key="2">
    <source>
        <dbReference type="ARBA" id="ARBA00004906"/>
    </source>
</evidence>
<evidence type="ECO:0000256" key="7">
    <source>
        <dbReference type="ARBA" id="ARBA00022786"/>
    </source>
</evidence>
<evidence type="ECO:0000256" key="4">
    <source>
        <dbReference type="ARBA" id="ARBA00022692"/>
    </source>
</evidence>
<evidence type="ECO:0000256" key="12">
    <source>
        <dbReference type="PROSITE-ProRule" id="PRU00175"/>
    </source>
</evidence>
<evidence type="ECO:0000256" key="6">
    <source>
        <dbReference type="ARBA" id="ARBA00022771"/>
    </source>
</evidence>
<evidence type="ECO:0000256" key="14">
    <source>
        <dbReference type="SAM" id="Phobius"/>
    </source>
</evidence>
<keyword evidence="7" id="KW-0833">Ubl conjugation pathway</keyword>
<gene>
    <name evidence="16" type="ORF">URODEC1_LOCUS12574</name>
</gene>
<comment type="subcellular location">
    <subcellularLocation>
        <location evidence="1">Membrane</location>
        <topology evidence="1">Single-pass membrane protein</topology>
    </subcellularLocation>
</comment>
<feature type="transmembrane region" description="Helical" evidence="14">
    <location>
        <begin position="36"/>
        <end position="60"/>
    </location>
</feature>
<protein>
    <recommendedName>
        <fullName evidence="15">RING-type domain-containing protein</fullName>
    </recommendedName>
</protein>
<feature type="domain" description="RING-type" evidence="15">
    <location>
        <begin position="195"/>
        <end position="238"/>
    </location>
</feature>
<evidence type="ECO:0000256" key="1">
    <source>
        <dbReference type="ARBA" id="ARBA00004167"/>
    </source>
</evidence>
<dbReference type="AlphaFoldDB" id="A0ABC8WCY0"/>
<dbReference type="Gene3D" id="3.30.40.10">
    <property type="entry name" value="Zinc/RING finger domain, C3HC4 (zinc finger)"/>
    <property type="match status" value="1"/>
</dbReference>
<feature type="region of interest" description="Disordered" evidence="13">
    <location>
        <begin position="313"/>
        <end position="335"/>
    </location>
</feature>
<evidence type="ECO:0000256" key="11">
    <source>
        <dbReference type="ARBA" id="ARBA00024209"/>
    </source>
</evidence>
<keyword evidence="9 14" id="KW-1133">Transmembrane helix</keyword>
<dbReference type="PROSITE" id="PS50089">
    <property type="entry name" value="ZF_RING_2"/>
    <property type="match status" value="1"/>
</dbReference>
<sequence length="430" mass="44806">MLPGPIVPPPPPPPSVLIGSAFVPSPSPSDPHSSSISSSLAIIIVIAITTVTITTCIVILRRGCHRRRLSCSSLSPRRSLSPMASVSSPSSESGMRSAASAAVGGALPRDRAAVMALALKDSGTASAASSVTHSAEGPVKGAELVASSPVSAVMTMCGVDTLVPSAPSLPAVERLVLKLISLPSVRIKPGQRMNCIICKHEFLPTDVLLALPVCSHVFHQLCIVNWLRCNAPSCCPSCYASITIPVPDKTKVAPTFCSDGYDIESQTRVPSPPGEEVAEAVGGSHGWLRSSLDRLSGSWSGCSSNCATAAAVPVSSQRTTRSPSQGSTGRLGNGLDCATTEEMPEAVRGSLGWLKPLSMISGSWSGHSSSSSDEMGLPVTTRHVPDTLASSGHSITDSWSRRWDLEAATPTPERPSFVEYARSFFRSSGK</sequence>
<proteinExistence type="inferred from homology"/>
<keyword evidence="3" id="KW-0808">Transferase</keyword>
<dbReference type="InterPro" id="IPR013083">
    <property type="entry name" value="Znf_RING/FYVE/PHD"/>
</dbReference>
<dbReference type="GO" id="GO:0016740">
    <property type="term" value="F:transferase activity"/>
    <property type="evidence" value="ECO:0007669"/>
    <property type="project" value="UniProtKB-KW"/>
</dbReference>
<keyword evidence="5" id="KW-0479">Metal-binding</keyword>
<evidence type="ECO:0000259" key="15">
    <source>
        <dbReference type="PROSITE" id="PS50089"/>
    </source>
</evidence>
<reference evidence="16" key="1">
    <citation type="submission" date="2024-10" db="EMBL/GenBank/DDBJ databases">
        <authorList>
            <person name="Ryan C."/>
        </authorList>
    </citation>
    <scope>NUCLEOTIDE SEQUENCE [LARGE SCALE GENOMIC DNA]</scope>
</reference>
<keyword evidence="6 12" id="KW-0863">Zinc-finger</keyword>
<evidence type="ECO:0000256" key="8">
    <source>
        <dbReference type="ARBA" id="ARBA00022833"/>
    </source>
</evidence>
<dbReference type="GO" id="GO:0008270">
    <property type="term" value="F:zinc ion binding"/>
    <property type="evidence" value="ECO:0007669"/>
    <property type="project" value="UniProtKB-KW"/>
</dbReference>
<evidence type="ECO:0000256" key="9">
    <source>
        <dbReference type="ARBA" id="ARBA00022989"/>
    </source>
</evidence>
<dbReference type="EMBL" id="OZ075122">
    <property type="protein sequence ID" value="CAL4907539.1"/>
    <property type="molecule type" value="Genomic_DNA"/>
</dbReference>
<evidence type="ECO:0000256" key="10">
    <source>
        <dbReference type="ARBA" id="ARBA00023136"/>
    </source>
</evidence>
<feature type="compositionally biased region" description="Polar residues" evidence="13">
    <location>
        <begin position="314"/>
        <end position="330"/>
    </location>
</feature>
<evidence type="ECO:0000256" key="3">
    <source>
        <dbReference type="ARBA" id="ARBA00022679"/>
    </source>
</evidence>
<dbReference type="PANTHER" id="PTHR45768">
    <property type="entry name" value="E3 UBIQUITIN-PROTEIN LIGASE RNF13-LIKE"/>
    <property type="match status" value="1"/>
</dbReference>
<feature type="region of interest" description="Disordered" evidence="13">
    <location>
        <begin position="74"/>
        <end position="97"/>
    </location>
</feature>
<keyword evidence="17" id="KW-1185">Reference proteome</keyword>
<keyword evidence="4 14" id="KW-0812">Transmembrane</keyword>
<organism evidence="16 17">
    <name type="scientific">Urochloa decumbens</name>
    <dbReference type="NCBI Taxonomy" id="240449"/>
    <lineage>
        <taxon>Eukaryota</taxon>
        <taxon>Viridiplantae</taxon>
        <taxon>Streptophyta</taxon>
        <taxon>Embryophyta</taxon>
        <taxon>Tracheophyta</taxon>
        <taxon>Spermatophyta</taxon>
        <taxon>Magnoliopsida</taxon>
        <taxon>Liliopsida</taxon>
        <taxon>Poales</taxon>
        <taxon>Poaceae</taxon>
        <taxon>PACMAD clade</taxon>
        <taxon>Panicoideae</taxon>
        <taxon>Panicodae</taxon>
        <taxon>Paniceae</taxon>
        <taxon>Melinidinae</taxon>
        <taxon>Urochloa</taxon>
    </lineage>
</organism>
<name>A0ABC8WCY0_9POAL</name>
<dbReference type="PANTHER" id="PTHR45768:SF15">
    <property type="entry name" value="OS05G0352750 PROTEIN"/>
    <property type="match status" value="1"/>
</dbReference>
<dbReference type="InterPro" id="IPR001841">
    <property type="entry name" value="Znf_RING"/>
</dbReference>
<comment type="similarity">
    <text evidence="11">Belongs to the RING-type zinc finger family. ATL subfamily.</text>
</comment>
<evidence type="ECO:0000256" key="5">
    <source>
        <dbReference type="ARBA" id="ARBA00022723"/>
    </source>
</evidence>
<dbReference type="Pfam" id="PF13639">
    <property type="entry name" value="zf-RING_2"/>
    <property type="match status" value="1"/>
</dbReference>
<keyword evidence="10 14" id="KW-0472">Membrane</keyword>
<accession>A0ABC8WCY0</accession>
<evidence type="ECO:0000256" key="13">
    <source>
        <dbReference type="SAM" id="MobiDB-lite"/>
    </source>
</evidence>
<dbReference type="GO" id="GO:0016020">
    <property type="term" value="C:membrane"/>
    <property type="evidence" value="ECO:0007669"/>
    <property type="project" value="UniProtKB-SubCell"/>
</dbReference>